<organism evidence="3 4">
    <name type="scientific">Arachidicoccus ginsenosidivorans</name>
    <dbReference type="NCBI Taxonomy" id="496057"/>
    <lineage>
        <taxon>Bacteria</taxon>
        <taxon>Pseudomonadati</taxon>
        <taxon>Bacteroidota</taxon>
        <taxon>Chitinophagia</taxon>
        <taxon>Chitinophagales</taxon>
        <taxon>Chitinophagaceae</taxon>
        <taxon>Arachidicoccus</taxon>
    </lineage>
</organism>
<dbReference type="AlphaFoldDB" id="A0A5B8VGW4"/>
<dbReference type="InterPro" id="IPR038729">
    <property type="entry name" value="Rad50/SbcC_AAA"/>
</dbReference>
<accession>A0A5B8VGW4</accession>
<feature type="coiled-coil region" evidence="1">
    <location>
        <begin position="461"/>
        <end position="535"/>
    </location>
</feature>
<dbReference type="GO" id="GO:0006302">
    <property type="term" value="P:double-strand break repair"/>
    <property type="evidence" value="ECO:0007669"/>
    <property type="project" value="InterPro"/>
</dbReference>
<protein>
    <submittedName>
        <fullName evidence="3">AAA family ATPase</fullName>
    </submittedName>
</protein>
<evidence type="ECO:0000259" key="2">
    <source>
        <dbReference type="Pfam" id="PF13476"/>
    </source>
</evidence>
<dbReference type="OrthoDB" id="9795626at2"/>
<name>A0A5B8VGW4_9BACT</name>
<dbReference type="KEGG" id="agi:FSB73_02385"/>
<evidence type="ECO:0000313" key="4">
    <source>
        <dbReference type="Proteomes" id="UP000321291"/>
    </source>
</evidence>
<feature type="coiled-coil region" evidence="1">
    <location>
        <begin position="375"/>
        <end position="423"/>
    </location>
</feature>
<feature type="coiled-coil region" evidence="1">
    <location>
        <begin position="207"/>
        <end position="289"/>
    </location>
</feature>
<proteinExistence type="predicted"/>
<dbReference type="PANTHER" id="PTHR32114:SF2">
    <property type="entry name" value="ABC TRANSPORTER ABCH.3"/>
    <property type="match status" value="1"/>
</dbReference>
<evidence type="ECO:0000256" key="1">
    <source>
        <dbReference type="SAM" id="Coils"/>
    </source>
</evidence>
<dbReference type="Gene3D" id="3.40.50.300">
    <property type="entry name" value="P-loop containing nucleotide triphosphate hydrolases"/>
    <property type="match status" value="1"/>
</dbReference>
<dbReference type="SUPFAM" id="SSF52540">
    <property type="entry name" value="P-loop containing nucleoside triphosphate hydrolases"/>
    <property type="match status" value="1"/>
</dbReference>
<dbReference type="PANTHER" id="PTHR32114">
    <property type="entry name" value="ABC TRANSPORTER ABCH.3"/>
    <property type="match status" value="1"/>
</dbReference>
<dbReference type="InterPro" id="IPR027417">
    <property type="entry name" value="P-loop_NTPase"/>
</dbReference>
<evidence type="ECO:0000313" key="3">
    <source>
        <dbReference type="EMBL" id="QEC70710.1"/>
    </source>
</evidence>
<dbReference type="RefSeq" id="WP_146779972.1">
    <property type="nucleotide sequence ID" value="NZ_CP042434.1"/>
</dbReference>
<feature type="domain" description="Rad50/SbcC-type AAA" evidence="2">
    <location>
        <begin position="5"/>
        <end position="249"/>
    </location>
</feature>
<keyword evidence="4" id="KW-1185">Reference proteome</keyword>
<dbReference type="Proteomes" id="UP000321291">
    <property type="component" value="Chromosome"/>
</dbReference>
<dbReference type="EMBL" id="CP042434">
    <property type="protein sequence ID" value="QEC70710.1"/>
    <property type="molecule type" value="Genomic_DNA"/>
</dbReference>
<keyword evidence="1" id="KW-0175">Coiled coil</keyword>
<feature type="coiled-coil region" evidence="1">
    <location>
        <begin position="638"/>
        <end position="683"/>
    </location>
</feature>
<reference evidence="3 4" key="1">
    <citation type="journal article" date="2017" name="Int. J. Syst. Evol. Microbiol.">
        <title>Arachidicoccus ginsenosidivorans sp. nov., with ginsenoside-converting activity isolated from ginseng cultivating soil.</title>
        <authorList>
            <person name="Siddiqi M.Z."/>
            <person name="Aslam Z."/>
            <person name="Im W.T."/>
        </authorList>
    </citation>
    <scope>NUCLEOTIDE SEQUENCE [LARGE SCALE GENOMIC DNA]</scope>
    <source>
        <strain evidence="3 4">Gsoil 809</strain>
    </source>
</reference>
<gene>
    <name evidence="3" type="ORF">FSB73_02385</name>
</gene>
<dbReference type="Pfam" id="PF13476">
    <property type="entry name" value="AAA_23"/>
    <property type="match status" value="1"/>
</dbReference>
<sequence length="702" mass="78891">MKILQISINNLASLEGETTLDFTSEPLASAGIFAITGPTGAGKSTILDALCLALYARTPRYVQAKSKGIELQDISGETISQGDPRGILRDGTTAGSASVYFVGIDGDKYEATWAVKRARLKVTGRLMAYTHSLRNQSKQRDVPGNNTVIKEEIERLIGLNFEQFTRSVLLAQGDFTAFMKADKEEKSALLEKLTGSQIYSEISKVIYEHYKNEAEALNNLKAKAENIDLLNEEQINQIAAQITELQQQVAQQTKEKALIDQAINWHQVNADLENKRQQATNSLNQALSTQEGLAETKIQLALVQKLQPLKSIQENLVAEKDIFHQHTTALETLEQQLQSLTDKKQLSDHFYQEVFAKKGQQEKALKEARPLLAQASNLDTQIKIATDQLNQQNNDLTEIRQNKEQIEQEQKTVQEKLKANESTLTALKTWLNQRQDRIKIAESTEFISSRLQEASSLLLKSTNAKKAIKELNVELETLQNKLITIKDQTDQTSGNYLENVQSLQEVQQQLAQIDNNQLEENITILQNKQRDFEKTQVLFTDFEKASYELGQVSEQITENTEKIESLTAAAALLEPKIQTLETQIDTTRSLIEKATLRNTENIAKLRASLQDKAPCPVCGSTDHPYASNAHPDLADQLLSALQEELNTTERAYKDAGRKHAALISEIELRQNQQQQLMANHENKQSIYQTAKKLWEATPFGKH</sequence>
<dbReference type="GO" id="GO:0016887">
    <property type="term" value="F:ATP hydrolysis activity"/>
    <property type="evidence" value="ECO:0007669"/>
    <property type="project" value="InterPro"/>
</dbReference>